<dbReference type="Proteomes" id="UP000198825">
    <property type="component" value="Chromosome I"/>
</dbReference>
<evidence type="ECO:0000313" key="2">
    <source>
        <dbReference type="Proteomes" id="UP000198825"/>
    </source>
</evidence>
<evidence type="ECO:0000313" key="1">
    <source>
        <dbReference type="EMBL" id="SDU82278.1"/>
    </source>
</evidence>
<organism evidence="1 2">
    <name type="scientific">Microlunatus sagamiharensis</name>
    <dbReference type="NCBI Taxonomy" id="546874"/>
    <lineage>
        <taxon>Bacteria</taxon>
        <taxon>Bacillati</taxon>
        <taxon>Actinomycetota</taxon>
        <taxon>Actinomycetes</taxon>
        <taxon>Propionibacteriales</taxon>
        <taxon>Propionibacteriaceae</taxon>
        <taxon>Microlunatus</taxon>
    </lineage>
</organism>
<protein>
    <submittedName>
        <fullName evidence="1">Uncharacterized protein</fullName>
    </submittedName>
</protein>
<accession>A0A1H2LNP8</accession>
<proteinExistence type="predicted"/>
<name>A0A1H2LNP8_9ACTN</name>
<dbReference type="EMBL" id="LT629799">
    <property type="protein sequence ID" value="SDU82278.1"/>
    <property type="molecule type" value="Genomic_DNA"/>
</dbReference>
<dbReference type="STRING" id="546874.SAMN04488544_0511"/>
<reference evidence="2" key="1">
    <citation type="submission" date="2016-10" db="EMBL/GenBank/DDBJ databases">
        <authorList>
            <person name="Varghese N."/>
            <person name="Submissions S."/>
        </authorList>
    </citation>
    <scope>NUCLEOTIDE SEQUENCE [LARGE SCALE GENOMIC DNA]</scope>
    <source>
        <strain evidence="2">DSM 21743</strain>
    </source>
</reference>
<keyword evidence="2" id="KW-1185">Reference proteome</keyword>
<sequence>MSRVSRLWSWLRGSGAVLTDAVARPEPVVEDRTRLRRAAAEAVILQDRAEAVLGEIRRHGHLGLIAPRGGPLVRRFFSLRNELPSRCAHPDDERLRHVLDVGLHSHALVLSMAMDLLAHEGRSPRLADAVGRIEGLGVAATALDAAYAELAQGPLPHSLAT</sequence>
<gene>
    <name evidence="1" type="ORF">SAMN04488544_0511</name>
</gene>
<dbReference type="AlphaFoldDB" id="A0A1H2LNP8"/>